<dbReference type="SUPFAM" id="SSF51735">
    <property type="entry name" value="NAD(P)-binding Rossmann-fold domains"/>
    <property type="match status" value="1"/>
</dbReference>
<dbReference type="Gene3D" id="3.40.50.720">
    <property type="entry name" value="NAD(P)-binding Rossmann-like Domain"/>
    <property type="match status" value="1"/>
</dbReference>
<feature type="domain" description="NAD-glutamate dehydrogenase catalytic" evidence="1">
    <location>
        <begin position="687"/>
        <end position="1170"/>
    </location>
</feature>
<feature type="domain" description="NAD-glutamate dehydrogenase ACT2" evidence="4">
    <location>
        <begin position="373"/>
        <end position="464"/>
    </location>
</feature>
<dbReference type="Pfam" id="PF21076">
    <property type="entry name" value="GDH_ACT2"/>
    <property type="match status" value="1"/>
</dbReference>
<organism evidence="6 7">
    <name type="scientific">Pseudonocardia hispaniensis</name>
    <dbReference type="NCBI Taxonomy" id="904933"/>
    <lineage>
        <taxon>Bacteria</taxon>
        <taxon>Bacillati</taxon>
        <taxon>Actinomycetota</taxon>
        <taxon>Actinomycetes</taxon>
        <taxon>Pseudonocardiales</taxon>
        <taxon>Pseudonocardiaceae</taxon>
        <taxon>Pseudonocardia</taxon>
    </lineage>
</organism>
<feature type="domain" description="NAD-specific glutamate dehydrogenase C-terminal" evidence="2">
    <location>
        <begin position="1215"/>
        <end position="1555"/>
    </location>
</feature>
<dbReference type="PANTHER" id="PTHR43403:SF1">
    <property type="entry name" value="NAD-SPECIFIC GLUTAMATE DEHYDROGENASE"/>
    <property type="match status" value="1"/>
</dbReference>
<dbReference type="PANTHER" id="PTHR43403">
    <property type="entry name" value="NAD-SPECIFIC GLUTAMATE DEHYDROGENASE"/>
    <property type="match status" value="1"/>
</dbReference>
<feature type="domain" description="NAD-glutamate dehydrogenase N-terminal ACT1" evidence="3">
    <location>
        <begin position="25"/>
        <end position="141"/>
    </location>
</feature>
<dbReference type="Proteomes" id="UP001596302">
    <property type="component" value="Unassembled WGS sequence"/>
</dbReference>
<evidence type="ECO:0000313" key="7">
    <source>
        <dbReference type="Proteomes" id="UP001596302"/>
    </source>
</evidence>
<keyword evidence="7" id="KW-1185">Reference proteome</keyword>
<dbReference type="Pfam" id="PF21073">
    <property type="entry name" value="GDH_HM1"/>
    <property type="match status" value="1"/>
</dbReference>
<dbReference type="InterPro" id="IPR036291">
    <property type="entry name" value="NAD(P)-bd_dom_sf"/>
</dbReference>
<dbReference type="InterPro" id="IPR028971">
    <property type="entry name" value="NAD-GDH_cat"/>
</dbReference>
<dbReference type="InterPro" id="IPR049059">
    <property type="entry name" value="NAD_Glu_DH_HM1"/>
</dbReference>
<dbReference type="InterPro" id="IPR046346">
    <property type="entry name" value="Aminoacid_DH-like_N_sf"/>
</dbReference>
<dbReference type="InterPro" id="IPR049064">
    <property type="entry name" value="NAD_Glu_DH_ACT3"/>
</dbReference>
<dbReference type="RefSeq" id="WP_379585234.1">
    <property type="nucleotide sequence ID" value="NZ_JBHSQW010000028.1"/>
</dbReference>
<reference evidence="7" key="1">
    <citation type="journal article" date="2019" name="Int. J. Syst. Evol. Microbiol.">
        <title>The Global Catalogue of Microorganisms (GCM) 10K type strain sequencing project: providing services to taxonomists for standard genome sequencing and annotation.</title>
        <authorList>
            <consortium name="The Broad Institute Genomics Platform"/>
            <consortium name="The Broad Institute Genome Sequencing Center for Infectious Disease"/>
            <person name="Wu L."/>
            <person name="Ma J."/>
        </authorList>
    </citation>
    <scope>NUCLEOTIDE SEQUENCE [LARGE SCALE GENOMIC DNA]</scope>
    <source>
        <strain evidence="7">CCM 8391</strain>
    </source>
</reference>
<comment type="caution">
    <text evidence="6">The sequence shown here is derived from an EMBL/GenBank/DDBJ whole genome shotgun (WGS) entry which is preliminary data.</text>
</comment>
<evidence type="ECO:0000313" key="6">
    <source>
        <dbReference type="EMBL" id="MFC5995206.1"/>
    </source>
</evidence>
<gene>
    <name evidence="6" type="ORF">ACFQE5_13395</name>
</gene>
<protein>
    <submittedName>
        <fullName evidence="6">NAD-glutamate dehydrogenase</fullName>
    </submittedName>
</protein>
<evidence type="ECO:0000259" key="5">
    <source>
        <dbReference type="Pfam" id="PF21077"/>
    </source>
</evidence>
<evidence type="ECO:0000259" key="2">
    <source>
        <dbReference type="Pfam" id="PF21074"/>
    </source>
</evidence>
<dbReference type="PIRSF" id="PIRSF036761">
    <property type="entry name" value="GDH_Mll4104"/>
    <property type="match status" value="1"/>
</dbReference>
<sequence length="1559" mass="169982">MSRTGEQNDAETEFDRLRRLYSRQTAAQAHIAGDTHPDLGEVARAQRELAGRRLAGEPLIHVTERDGATVVEIVTDDMPYLVDSVLAAIGRTGGDVRRLVHPIVVVRRTVTGELREVLADADPAEPPAGALVESWMHLDLGPLGRTTLLEQELRQVLQDVRDVVEDTDRMVHRARALADELCVGPRTEESLAVADLLRWLADDHVTFLGYRHYTLRDGTDGQLCPELASGLGVLRRDTLATRTLAPDTSGATARDLVLFTRARAVSRVLRPAHPYYVAVRTVDEQGRLTGEHRFVGMLTVAAQQANILDIPVVARRVRHAIHRAGIPLESYSGQRMLEVLSVLPREELLGANAQTLHDIAVGVLGVAGRRVVRAFLRPDPYRRFASCLVYLPRDRYTTSSRLAMAEVLRRRLRGSEVDYSARVSEASLAFVHFTVYLDDDAREQAPLDVAELQDELTDAIRTWDDRLADELGPQATPELLAGIPGSYKAEVEPADAVEDLRRLLALEPGGHAVRLYTPAGAEPGDLAVRRFTLYLADAPVTLTAILPLLQDLGVEVLDERPAEFVRPDGRRCWLYDFGLRLDEAGRVGVGEEFCAAFRAAWAGEVESDRFSALVLRAGLSWREVVVLRAYARYACQLGSPYGAQYMAETLLACPVVARALVALFRARFDPAVGDREGVVEAAVGEVRGLIDAVAGLDADRILRGFLALVGATTRTNWFREREFVSFKVDPAAVPDMPLPRPWREVFVYSPRFEGVHLRFGPVARGGLRWSDRPQDYRTEILGLVKAQAVKNAVIVPVGAKGGFVVRAAAPGPQEVAACYRGFVGGLLEVTDNLVNGQVVGPPGVVRHDGDDAYLVVAADKGTARFSDVANEVAAGYGFWLGDAFASGGSVGYDHKAMGITARGAWESVQRHFRELGVDTQSEGFTVVGIGDMSGDVFGNGMLRSRHIRLVAAFDHRHVFVDPDPDPVAGWAERRRLFGRAGSSWDDYDRTVISAGGGVWPRTVKAVPVGPQMRAALGLAEEVRELSPPQLIRAVLAAPVDLLWNGGIGTYVKASTETHAQVGDKANDAVRIDADQLRVRVVGEGGNLGFTQRGRIEFARRGGKINTDAVDNSAGVDCSDHEVNLKILLDRRVRAGALDRPARDALLAEMTEEVAGLVLAHNRSQNAVLGVARAHAPEMVGVHARMVTDLAGRTGLDRQLEVLPDPDGFAALEAAGQGLTGPELATLLAHTKLDLTHRLIDTDLPDAPAFAARLADYFPRPVRDRFGAALTEHPLRREILTTLLVNEMVDGAGISYAFRLGEELATDPADAVRAYTVTTTVYQLPALWGATRTADIPTTLADRIILESRRLLDRASRWFLTNRPQPLATNAEITRFASTVGALRGQLSGLLCGRERTAVEAQAEAFAADGAPPQLAQEAAQLVYGYGLLDVTELTELSERDREPREAHEVAALYYALSEHLSIDLALTSVTALERGDRWHQLARLALRDDLYGSLRAITLDALRESAPGTPTAETIARWERSNASRLLRARAALHEINTAGQLDLATLSVVSRQLRGLAR</sequence>
<dbReference type="InterPro" id="IPR024727">
    <property type="entry name" value="NAD_Glu_DH_N_ACT1"/>
</dbReference>
<accession>A0ABW1J371</accession>
<feature type="domain" description="NAD-glutamate dehydrogenase ACT3" evidence="5">
    <location>
        <begin position="512"/>
        <end position="587"/>
    </location>
</feature>
<dbReference type="EMBL" id="JBHSQW010000028">
    <property type="protein sequence ID" value="MFC5995206.1"/>
    <property type="molecule type" value="Genomic_DNA"/>
</dbReference>
<dbReference type="SUPFAM" id="SSF53223">
    <property type="entry name" value="Aminoacid dehydrogenase-like, N-terminal domain"/>
    <property type="match status" value="1"/>
</dbReference>
<name>A0ABW1J371_9PSEU</name>
<dbReference type="Pfam" id="PF21074">
    <property type="entry name" value="GDH_C"/>
    <property type="match status" value="1"/>
</dbReference>
<dbReference type="InterPro" id="IPR007780">
    <property type="entry name" value="NAD_Glu_DH_bac"/>
</dbReference>
<dbReference type="Pfam" id="PF05088">
    <property type="entry name" value="Bac_GDH_CD"/>
    <property type="match status" value="1"/>
</dbReference>
<dbReference type="InterPro" id="IPR048381">
    <property type="entry name" value="GDH_C"/>
</dbReference>
<evidence type="ECO:0000259" key="4">
    <source>
        <dbReference type="Pfam" id="PF21076"/>
    </source>
</evidence>
<evidence type="ECO:0000259" key="1">
    <source>
        <dbReference type="Pfam" id="PF05088"/>
    </source>
</evidence>
<dbReference type="InterPro" id="IPR049056">
    <property type="entry name" value="NAD_Glu_DH_HM3"/>
</dbReference>
<dbReference type="Pfam" id="PF21078">
    <property type="entry name" value="GDH_HM3"/>
    <property type="match status" value="1"/>
</dbReference>
<evidence type="ECO:0000259" key="3">
    <source>
        <dbReference type="Pfam" id="PF21075"/>
    </source>
</evidence>
<proteinExistence type="predicted"/>
<dbReference type="Pfam" id="PF21077">
    <property type="entry name" value="GDH_ACT3"/>
    <property type="match status" value="1"/>
</dbReference>
<dbReference type="Pfam" id="PF21075">
    <property type="entry name" value="GDH_ACT1"/>
    <property type="match status" value="1"/>
</dbReference>
<dbReference type="InterPro" id="IPR049062">
    <property type="entry name" value="NAD_Glu_DH_ACT2"/>
</dbReference>